<reference evidence="3 4" key="1">
    <citation type="submission" date="2016-06" db="EMBL/GenBank/DDBJ databases">
        <title>Complete genome sequences of Bordetella bronchialis and Bordetella flabilis.</title>
        <authorList>
            <person name="LiPuma J.J."/>
            <person name="Spilker T."/>
        </authorList>
    </citation>
    <scope>NUCLEOTIDE SEQUENCE [LARGE SCALE GENOMIC DNA]</scope>
    <source>
        <strain evidence="2 4">AU17976</strain>
        <strain evidence="1 3">AU3182</strain>
    </source>
</reference>
<dbReference type="STRING" id="463025.BAU08_05170"/>
<dbReference type="AlphaFoldDB" id="A0A193FF86"/>
<dbReference type="OrthoDB" id="8627642at2"/>
<evidence type="ECO:0000313" key="3">
    <source>
        <dbReference type="Proteomes" id="UP000091897"/>
    </source>
</evidence>
<dbReference type="EMBL" id="CP016171">
    <property type="protein sequence ID" value="ANN70799.1"/>
    <property type="molecule type" value="Genomic_DNA"/>
</dbReference>
<organism evidence="2 4">
    <name type="scientific">Bordetella bronchialis</name>
    <dbReference type="NCBI Taxonomy" id="463025"/>
    <lineage>
        <taxon>Bacteria</taxon>
        <taxon>Pseudomonadati</taxon>
        <taxon>Pseudomonadota</taxon>
        <taxon>Betaproteobacteria</taxon>
        <taxon>Burkholderiales</taxon>
        <taxon>Alcaligenaceae</taxon>
        <taxon>Bordetella</taxon>
    </lineage>
</organism>
<evidence type="ECO:0000313" key="2">
    <source>
        <dbReference type="EMBL" id="ANN70799.1"/>
    </source>
</evidence>
<gene>
    <name evidence="1" type="ORF">BAU06_05200</name>
    <name evidence="2" type="ORF">BAU08_05170</name>
</gene>
<sequence>MLFTFTYDPPSPTDPKNIPVTFQSSDANVTFDQVMPVTTDVNTGQVAVVVTYTGDTDGVVVPLEVVDPATLAPYVSATYTTTWVNTGNLVVSPNAVPVAPDAADLGLPAYTITATAQFTSRGSTQLKYYPIGVEVVGNINVYDKNGNIQVVSPDGLYWFYSGPLGEAIEFKLSSLYEGIFLVAIKYGTGNLADNEHVVFLPELVGGDGNQFNLWSPLNLDAYNGALLTTTVVGNLDVTGKIGQPTVALVNGKLASAVEAYEALVQGFDIQKQAFVGASNYVISWMTTETGASLRTTQSNTVNPESVTGNTWLHPPTDGKLARPYTIGLSSINTSVLLKGDPSVYIPDLATGDEVTLVYFLNGYDPLDTDRSKAASFKLQVTATQNGTNVAKIPAGNLSGYAAHGREAGTFECYYYKGFGDAPRDPTLYSAPLTPILQLVTA</sequence>
<dbReference type="Proteomes" id="UP000091897">
    <property type="component" value="Chromosome"/>
</dbReference>
<keyword evidence="3" id="KW-1185">Reference proteome</keyword>
<dbReference type="Proteomes" id="UP000092213">
    <property type="component" value="Chromosome"/>
</dbReference>
<evidence type="ECO:0000313" key="4">
    <source>
        <dbReference type="Proteomes" id="UP000092213"/>
    </source>
</evidence>
<protein>
    <submittedName>
        <fullName evidence="2">Uncharacterized protein</fullName>
    </submittedName>
</protein>
<evidence type="ECO:0000313" key="1">
    <source>
        <dbReference type="EMBL" id="ANN65769.1"/>
    </source>
</evidence>
<dbReference type="RefSeq" id="WP_066345172.1">
    <property type="nucleotide sequence ID" value="NZ_CBCSFJ010000008.1"/>
</dbReference>
<dbReference type="KEGG" id="bbro:BAU06_05200"/>
<accession>A0A193FF86</accession>
<dbReference type="EMBL" id="CP016170">
    <property type="protein sequence ID" value="ANN65769.1"/>
    <property type="molecule type" value="Genomic_DNA"/>
</dbReference>
<proteinExistence type="predicted"/>
<name>A0A193FF86_9BORD</name>